<dbReference type="AlphaFoldDB" id="A0A3B0Z7I9"/>
<dbReference type="PROSITE" id="PS51447">
    <property type="entry name" value="FDX_ACB"/>
    <property type="match status" value="1"/>
</dbReference>
<evidence type="ECO:0000256" key="1">
    <source>
        <dbReference type="ARBA" id="ARBA00001946"/>
    </source>
</evidence>
<dbReference type="GO" id="GO:0009328">
    <property type="term" value="C:phenylalanine-tRNA ligase complex"/>
    <property type="evidence" value="ECO:0007669"/>
    <property type="project" value="TreeGrafter"/>
</dbReference>
<evidence type="ECO:0000256" key="3">
    <source>
        <dbReference type="ARBA" id="ARBA00008653"/>
    </source>
</evidence>
<dbReference type="PANTHER" id="PTHR10947">
    <property type="entry name" value="PHENYLALANYL-TRNA SYNTHETASE BETA CHAIN AND LEUCINE-RICH REPEAT-CONTAINING PROTEIN 47"/>
    <property type="match status" value="1"/>
</dbReference>
<evidence type="ECO:0000256" key="9">
    <source>
        <dbReference type="ARBA" id="ARBA00022598"/>
    </source>
</evidence>
<evidence type="ECO:0000256" key="11">
    <source>
        <dbReference type="ARBA" id="ARBA00022741"/>
    </source>
</evidence>
<dbReference type="GO" id="GO:0000287">
    <property type="term" value="F:magnesium ion binding"/>
    <property type="evidence" value="ECO:0007669"/>
    <property type="project" value="InterPro"/>
</dbReference>
<feature type="non-terminal residue" evidence="21">
    <location>
        <position position="1"/>
    </location>
</feature>
<evidence type="ECO:0000256" key="14">
    <source>
        <dbReference type="ARBA" id="ARBA00022884"/>
    </source>
</evidence>
<dbReference type="PROSITE" id="PS51483">
    <property type="entry name" value="B5"/>
    <property type="match status" value="1"/>
</dbReference>
<feature type="domain" description="B5" evidence="20">
    <location>
        <begin position="30"/>
        <end position="105"/>
    </location>
</feature>
<dbReference type="PANTHER" id="PTHR10947:SF0">
    <property type="entry name" value="PHENYLALANINE--TRNA LIGASE BETA SUBUNIT"/>
    <property type="match status" value="1"/>
</dbReference>
<gene>
    <name evidence="21" type="ORF">MNBD_GAMMA14-1136</name>
</gene>
<comment type="subunit">
    <text evidence="4">Tetramer of two alpha and two beta subunits.</text>
</comment>
<evidence type="ECO:0000256" key="12">
    <source>
        <dbReference type="ARBA" id="ARBA00022840"/>
    </source>
</evidence>
<accession>A0A3B0Z7I9</accession>
<dbReference type="InterPro" id="IPR005121">
    <property type="entry name" value="Fdx_antiC-bd"/>
</dbReference>
<keyword evidence="10" id="KW-0479">Metal-binding</keyword>
<dbReference type="Gene3D" id="3.30.70.380">
    <property type="entry name" value="Ferrodoxin-fold anticodon-binding domain"/>
    <property type="match status" value="1"/>
</dbReference>
<keyword evidence="15" id="KW-0648">Protein biosynthesis</keyword>
<dbReference type="Gene3D" id="3.30.56.10">
    <property type="match status" value="1"/>
</dbReference>
<protein>
    <recommendedName>
        <fullName evidence="6">Phenylalanine--tRNA ligase beta subunit</fullName>
        <ecNumber evidence="5">6.1.1.20</ecNumber>
    </recommendedName>
    <alternativeName>
        <fullName evidence="17">Phenylalanyl-tRNA synthetase beta subunit</fullName>
    </alternativeName>
</protein>
<evidence type="ECO:0000256" key="17">
    <source>
        <dbReference type="ARBA" id="ARBA00033189"/>
    </source>
</evidence>
<dbReference type="GO" id="GO:0004826">
    <property type="term" value="F:phenylalanine-tRNA ligase activity"/>
    <property type="evidence" value="ECO:0007669"/>
    <property type="project" value="UniProtKB-EC"/>
</dbReference>
<evidence type="ECO:0000256" key="16">
    <source>
        <dbReference type="ARBA" id="ARBA00023146"/>
    </source>
</evidence>
<evidence type="ECO:0000256" key="13">
    <source>
        <dbReference type="ARBA" id="ARBA00022842"/>
    </source>
</evidence>
<evidence type="ECO:0000259" key="20">
    <source>
        <dbReference type="PROSITE" id="PS51483"/>
    </source>
</evidence>
<dbReference type="FunFam" id="3.30.56.10:FF:000002">
    <property type="entry name" value="Phenylalanine--tRNA ligase beta subunit"/>
    <property type="match status" value="1"/>
</dbReference>
<evidence type="ECO:0000256" key="2">
    <source>
        <dbReference type="ARBA" id="ARBA00004496"/>
    </source>
</evidence>
<keyword evidence="9 21" id="KW-0436">Ligase</keyword>
<evidence type="ECO:0000256" key="8">
    <source>
        <dbReference type="ARBA" id="ARBA00022555"/>
    </source>
</evidence>
<evidence type="ECO:0000313" key="21">
    <source>
        <dbReference type="EMBL" id="VAW83512.1"/>
    </source>
</evidence>
<keyword evidence="7" id="KW-0963">Cytoplasm</keyword>
<comment type="similarity">
    <text evidence="3">Belongs to the phenylalanyl-tRNA synthetase beta subunit family. Type 1 subfamily.</text>
</comment>
<reference evidence="21" key="1">
    <citation type="submission" date="2018-06" db="EMBL/GenBank/DDBJ databases">
        <authorList>
            <person name="Zhirakovskaya E."/>
        </authorList>
    </citation>
    <scope>NUCLEOTIDE SEQUENCE</scope>
</reference>
<evidence type="ECO:0000259" key="19">
    <source>
        <dbReference type="PROSITE" id="PS51447"/>
    </source>
</evidence>
<dbReference type="Pfam" id="PF03484">
    <property type="entry name" value="B5"/>
    <property type="match status" value="1"/>
</dbReference>
<dbReference type="SUPFAM" id="SSF54991">
    <property type="entry name" value="Anticodon-binding domain of PheRS"/>
    <property type="match status" value="1"/>
</dbReference>
<keyword evidence="16 21" id="KW-0030">Aminoacyl-tRNA synthetase</keyword>
<keyword evidence="11" id="KW-0547">Nucleotide-binding</keyword>
<comment type="catalytic activity">
    <reaction evidence="18">
        <text>tRNA(Phe) + L-phenylalanine + ATP = L-phenylalanyl-tRNA(Phe) + AMP + diphosphate + H(+)</text>
        <dbReference type="Rhea" id="RHEA:19413"/>
        <dbReference type="Rhea" id="RHEA-COMP:9668"/>
        <dbReference type="Rhea" id="RHEA-COMP:9699"/>
        <dbReference type="ChEBI" id="CHEBI:15378"/>
        <dbReference type="ChEBI" id="CHEBI:30616"/>
        <dbReference type="ChEBI" id="CHEBI:33019"/>
        <dbReference type="ChEBI" id="CHEBI:58095"/>
        <dbReference type="ChEBI" id="CHEBI:78442"/>
        <dbReference type="ChEBI" id="CHEBI:78531"/>
        <dbReference type="ChEBI" id="CHEBI:456215"/>
        <dbReference type="EC" id="6.1.1.20"/>
    </reaction>
</comment>
<dbReference type="CDD" id="cd00769">
    <property type="entry name" value="PheRS_beta_core"/>
    <property type="match status" value="1"/>
</dbReference>
<dbReference type="InterPro" id="IPR045060">
    <property type="entry name" value="Phe-tRNA-ligase_IIc_bsu"/>
</dbReference>
<organism evidence="21">
    <name type="scientific">hydrothermal vent metagenome</name>
    <dbReference type="NCBI Taxonomy" id="652676"/>
    <lineage>
        <taxon>unclassified sequences</taxon>
        <taxon>metagenomes</taxon>
        <taxon>ecological metagenomes</taxon>
    </lineage>
</organism>
<dbReference type="GO" id="GO:0006432">
    <property type="term" value="P:phenylalanyl-tRNA aminoacylation"/>
    <property type="evidence" value="ECO:0007669"/>
    <property type="project" value="InterPro"/>
</dbReference>
<dbReference type="Pfam" id="PF03147">
    <property type="entry name" value="FDX-ACB"/>
    <property type="match status" value="1"/>
</dbReference>
<evidence type="ECO:0000256" key="10">
    <source>
        <dbReference type="ARBA" id="ARBA00022723"/>
    </source>
</evidence>
<evidence type="ECO:0000256" key="7">
    <source>
        <dbReference type="ARBA" id="ARBA00022490"/>
    </source>
</evidence>
<dbReference type="EMBL" id="UOFM01000554">
    <property type="protein sequence ID" value="VAW83512.1"/>
    <property type="molecule type" value="Genomic_DNA"/>
</dbReference>
<comment type="subcellular location">
    <subcellularLocation>
        <location evidence="2">Cytoplasm</location>
    </subcellularLocation>
</comment>
<evidence type="ECO:0000256" key="15">
    <source>
        <dbReference type="ARBA" id="ARBA00022917"/>
    </source>
</evidence>
<dbReference type="Gene3D" id="3.30.930.10">
    <property type="entry name" value="Bira Bifunctional Protein, Domain 2"/>
    <property type="match status" value="1"/>
</dbReference>
<evidence type="ECO:0000256" key="5">
    <source>
        <dbReference type="ARBA" id="ARBA00012814"/>
    </source>
</evidence>
<keyword evidence="12" id="KW-0067">ATP-binding</keyword>
<dbReference type="EC" id="6.1.1.20" evidence="5"/>
<name>A0A3B0Z7I9_9ZZZZ</name>
<feature type="domain" description="FDX-ACB" evidence="19">
    <location>
        <begin position="325"/>
        <end position="418"/>
    </location>
</feature>
<proteinExistence type="inferred from homology"/>
<evidence type="ECO:0000256" key="18">
    <source>
        <dbReference type="ARBA" id="ARBA00049255"/>
    </source>
</evidence>
<dbReference type="InterPro" id="IPR009061">
    <property type="entry name" value="DNA-bd_dom_put_sf"/>
</dbReference>
<evidence type="ECO:0000256" key="4">
    <source>
        <dbReference type="ARBA" id="ARBA00011209"/>
    </source>
</evidence>
<dbReference type="InterPro" id="IPR045864">
    <property type="entry name" value="aa-tRNA-synth_II/BPL/LPL"/>
</dbReference>
<dbReference type="SMART" id="SM00896">
    <property type="entry name" value="FDX-ACB"/>
    <property type="match status" value="1"/>
</dbReference>
<dbReference type="InterPro" id="IPR041616">
    <property type="entry name" value="PheRS_beta_core"/>
</dbReference>
<dbReference type="FunFam" id="3.30.70.380:FF:000001">
    <property type="entry name" value="Phenylalanine--tRNA ligase beta subunit"/>
    <property type="match status" value="1"/>
</dbReference>
<dbReference type="SUPFAM" id="SSF46955">
    <property type="entry name" value="Putative DNA-binding domain"/>
    <property type="match status" value="1"/>
</dbReference>
<keyword evidence="8" id="KW-0820">tRNA-binding</keyword>
<dbReference type="InterPro" id="IPR005147">
    <property type="entry name" value="tRNA_synthase_B5-dom"/>
</dbReference>
<dbReference type="GO" id="GO:0005524">
    <property type="term" value="F:ATP binding"/>
    <property type="evidence" value="ECO:0007669"/>
    <property type="project" value="UniProtKB-KW"/>
</dbReference>
<dbReference type="Pfam" id="PF17759">
    <property type="entry name" value="tRNA_synthFbeta"/>
    <property type="match status" value="1"/>
</dbReference>
<dbReference type="SMART" id="SM00874">
    <property type="entry name" value="B5"/>
    <property type="match status" value="1"/>
</dbReference>
<keyword evidence="14" id="KW-0694">RNA-binding</keyword>
<dbReference type="FunFam" id="3.30.930.10:FF:000022">
    <property type="entry name" value="Phenylalanine--tRNA ligase beta subunit"/>
    <property type="match status" value="1"/>
</dbReference>
<dbReference type="GO" id="GO:0000049">
    <property type="term" value="F:tRNA binding"/>
    <property type="evidence" value="ECO:0007669"/>
    <property type="project" value="UniProtKB-KW"/>
</dbReference>
<comment type="cofactor">
    <cofactor evidence="1">
        <name>Mg(2+)</name>
        <dbReference type="ChEBI" id="CHEBI:18420"/>
    </cofactor>
</comment>
<evidence type="ECO:0000256" key="6">
    <source>
        <dbReference type="ARBA" id="ARBA00017032"/>
    </source>
</evidence>
<keyword evidence="13" id="KW-0460">Magnesium</keyword>
<dbReference type="SUPFAM" id="SSF55681">
    <property type="entry name" value="Class II aaRS and biotin synthetases"/>
    <property type="match status" value="1"/>
</dbReference>
<sequence length="419" mass="46318">AMQRATALLLELVGGEAGPVSEVVSENHLPQKAPINLRRKRIKRLLGFVPDDTEVENILTRLGISVESTDEGWLATPPGFRFDLAIEADLIEEVGRVFGYNRLPTANNRGELTLQPVPETVTPIERVRAMLVDRDYHEVISYSFVDAASLAVMEPDIEPVALLNPISSEMSVMRTSLWPGLAGVVKFNIARQQSRIRIFESGLKFIQQHNELKQKRVLSGAVVGDRLAEQWGVTPEPADFFDVKADLQCLLEHAGVDACFKAGEHPSLHPGQCAAIHVDERQVGWLGRVHPQVAQKLEIPGKTFLFELELDVVLKGRVPSFEKRSRFPSIRRDLAVVVNADTPAGVLCDTIHAEAGPLLQDLRIFDVYEGRGVETGRKSIAFGLILQDSSRTLTDDDVDAVMKAITGQLEQEFGATLRE</sequence>
<dbReference type="InterPro" id="IPR036690">
    <property type="entry name" value="Fdx_antiC-bd_sf"/>
</dbReference>